<dbReference type="Proteomes" id="UP000298493">
    <property type="component" value="Unassembled WGS sequence"/>
</dbReference>
<gene>
    <name evidence="1" type="ORF">E6O75_ATG03189</name>
</gene>
<reference evidence="1 2" key="1">
    <citation type="submission" date="2019-04" db="EMBL/GenBank/DDBJ databases">
        <title>High contiguity whole genome sequence and gene annotation resource for two Venturia nashicola isolates.</title>
        <authorList>
            <person name="Prokchorchik M."/>
            <person name="Won K."/>
            <person name="Lee Y."/>
            <person name="Choi E.D."/>
            <person name="Segonzac C."/>
            <person name="Sohn K.H."/>
        </authorList>
    </citation>
    <scope>NUCLEOTIDE SEQUENCE [LARGE SCALE GENOMIC DNA]</scope>
    <source>
        <strain evidence="1 2">PRI2</strain>
    </source>
</reference>
<evidence type="ECO:0000313" key="2">
    <source>
        <dbReference type="Proteomes" id="UP000298493"/>
    </source>
</evidence>
<dbReference type="AlphaFoldDB" id="A0A4Z1P407"/>
<name>A0A4Z1P407_9PEZI</name>
<dbReference type="EMBL" id="SNSC02000006">
    <property type="protein sequence ID" value="TID23553.1"/>
    <property type="molecule type" value="Genomic_DNA"/>
</dbReference>
<keyword evidence="2" id="KW-1185">Reference proteome</keyword>
<accession>A0A4Z1P407</accession>
<organism evidence="1 2">
    <name type="scientific">Venturia nashicola</name>
    <dbReference type="NCBI Taxonomy" id="86259"/>
    <lineage>
        <taxon>Eukaryota</taxon>
        <taxon>Fungi</taxon>
        <taxon>Dikarya</taxon>
        <taxon>Ascomycota</taxon>
        <taxon>Pezizomycotina</taxon>
        <taxon>Dothideomycetes</taxon>
        <taxon>Pleosporomycetidae</taxon>
        <taxon>Venturiales</taxon>
        <taxon>Venturiaceae</taxon>
        <taxon>Venturia</taxon>
    </lineage>
</organism>
<protein>
    <submittedName>
        <fullName evidence="1">Uncharacterized protein</fullName>
    </submittedName>
</protein>
<comment type="caution">
    <text evidence="1">The sequence shown here is derived from an EMBL/GenBank/DDBJ whole genome shotgun (WGS) entry which is preliminary data.</text>
</comment>
<evidence type="ECO:0000313" key="1">
    <source>
        <dbReference type="EMBL" id="TID23553.1"/>
    </source>
</evidence>
<sequence length="263" mass="29731">MDVCLVVSCWKRRRVGKRVAWLEQRGGVWVYGYGYDHMGVDMDDDHMGVDMEMDMIIWIWIWIRIWLSGWKDSVTKHDGGLRRPDSLVIDPPTASLYASAGHRFTPSPNTTTCTINAPRLDLILIRNPNDSRHLHDAATPAITRAQSFQGASILLCHLFGLCFHPPRPKQSTQRLFLLRHPVKLPITPLTLVAQEMKSILIPANFFRQLSHPAACPCNLALRLFIMAQCLCQNRIIGLACLISFQNTSATPSARAKKDKRPPV</sequence>
<proteinExistence type="predicted"/>